<proteinExistence type="predicted"/>
<comment type="caution">
    <text evidence="2">The sequence shown here is derived from an EMBL/GenBank/DDBJ whole genome shotgun (WGS) entry which is preliminary data.</text>
</comment>
<evidence type="ECO:0000256" key="1">
    <source>
        <dbReference type="SAM" id="MobiDB-lite"/>
    </source>
</evidence>
<keyword evidence="3" id="KW-1185">Reference proteome</keyword>
<reference evidence="2 3" key="1">
    <citation type="journal article" date="2024" name="Ann. Entomol. Soc. Am.">
        <title>Genomic analyses of the southern and eastern yellowjacket wasps (Hymenoptera: Vespidae) reveal evolutionary signatures of social life.</title>
        <authorList>
            <person name="Catto M.A."/>
            <person name="Caine P.B."/>
            <person name="Orr S.E."/>
            <person name="Hunt B.G."/>
            <person name="Goodisman M.A.D."/>
        </authorList>
    </citation>
    <scope>NUCLEOTIDE SEQUENCE [LARGE SCALE GENOMIC DNA]</scope>
    <source>
        <strain evidence="2">233</strain>
        <tissue evidence="2">Head and thorax</tissue>
    </source>
</reference>
<feature type="region of interest" description="Disordered" evidence="1">
    <location>
        <begin position="1"/>
        <end position="46"/>
    </location>
</feature>
<evidence type="ECO:0000313" key="3">
    <source>
        <dbReference type="Proteomes" id="UP001607302"/>
    </source>
</evidence>
<feature type="compositionally biased region" description="Basic and acidic residues" evidence="1">
    <location>
        <begin position="20"/>
        <end position="41"/>
    </location>
</feature>
<organism evidence="2 3">
    <name type="scientific">Vespula squamosa</name>
    <name type="common">Southern yellow jacket</name>
    <name type="synonym">Wasp</name>
    <dbReference type="NCBI Taxonomy" id="30214"/>
    <lineage>
        <taxon>Eukaryota</taxon>
        <taxon>Metazoa</taxon>
        <taxon>Ecdysozoa</taxon>
        <taxon>Arthropoda</taxon>
        <taxon>Hexapoda</taxon>
        <taxon>Insecta</taxon>
        <taxon>Pterygota</taxon>
        <taxon>Neoptera</taxon>
        <taxon>Endopterygota</taxon>
        <taxon>Hymenoptera</taxon>
        <taxon>Apocrita</taxon>
        <taxon>Aculeata</taxon>
        <taxon>Vespoidea</taxon>
        <taxon>Vespidae</taxon>
        <taxon>Vespinae</taxon>
        <taxon>Vespula</taxon>
    </lineage>
</organism>
<evidence type="ECO:0000313" key="2">
    <source>
        <dbReference type="EMBL" id="KAL2737924.1"/>
    </source>
</evidence>
<sequence>MRCKDENSSIVEPNSRTKQRKEQQGGSKEWRGEERREEREPFGGCCTDQEYQGRWGGFCGSRTGSMGLDP</sequence>
<protein>
    <submittedName>
        <fullName evidence="2">Uncharacterized protein</fullName>
    </submittedName>
</protein>
<name>A0ABD2BZC6_VESSQ</name>
<accession>A0ABD2BZC6</accession>
<dbReference type="AlphaFoldDB" id="A0ABD2BZC6"/>
<dbReference type="EMBL" id="JAUDFV010000027">
    <property type="protein sequence ID" value="KAL2737924.1"/>
    <property type="molecule type" value="Genomic_DNA"/>
</dbReference>
<gene>
    <name evidence="2" type="ORF">V1478_002010</name>
</gene>
<dbReference type="Proteomes" id="UP001607302">
    <property type="component" value="Unassembled WGS sequence"/>
</dbReference>